<evidence type="ECO:0000256" key="5">
    <source>
        <dbReference type="SAM" id="SignalP"/>
    </source>
</evidence>
<reference evidence="7 8" key="1">
    <citation type="journal article" date="2014" name="Proc. Natl. Acad. Sci. U.S.A.">
        <title>Trajectory and genomic determinants of fungal-pathogen speciation and host adaptation.</title>
        <authorList>
            <person name="Hu X."/>
            <person name="Xiao G."/>
            <person name="Zheng P."/>
            <person name="Shang Y."/>
            <person name="Su Y."/>
            <person name="Zhang X."/>
            <person name="Liu X."/>
            <person name="Zhan S."/>
            <person name="St Leger R.J."/>
            <person name="Wang C."/>
        </authorList>
    </citation>
    <scope>NUCLEOTIDE SEQUENCE [LARGE SCALE GENOMIC DNA]</scope>
    <source>
        <strain evidence="7 8">ARSEF 1941</strain>
    </source>
</reference>
<dbReference type="OrthoDB" id="4958379at2759"/>
<sequence length="317" mass="34858">MKISIFAHLTFGAAAAFAGSASVCPKVNSHASGAGLQKILDYRKSDHQIMAAYFRSWRDIASNPDVNKVSMNDLPDCLDIAFVFPEGSETDAFYTALKEKYVPTLRGRGTKVVRSINVGELLNSNYSNTPAGYQKLAEHILQTFVTVYDLDGLDVDVERDLYGSQLEQATGVFEALSKSLGPRSKTGKLLIYDTNRDGDTPLFQAVNSTIDYVLVQSYGRDPSSTQHTFDTYKPYITGQQYLIGFSFYEEHGADWGDAVAPMQTSRAYQYAQWQPAGGRKGGIFSYAVDRDGVPPGDDAIVPTDFSWTRGLISAMNP</sequence>
<accession>A0A0B2WK98</accession>
<evidence type="ECO:0000313" key="8">
    <source>
        <dbReference type="Proteomes" id="UP000030816"/>
    </source>
</evidence>
<gene>
    <name evidence="7" type="ORF">MAM_08034</name>
</gene>
<dbReference type="GO" id="GO:0016798">
    <property type="term" value="F:hydrolase activity, acting on glycosyl bonds"/>
    <property type="evidence" value="ECO:0007669"/>
    <property type="project" value="UniProtKB-KW"/>
</dbReference>
<dbReference type="GO" id="GO:0005975">
    <property type="term" value="P:carbohydrate metabolic process"/>
    <property type="evidence" value="ECO:0007669"/>
    <property type="project" value="InterPro"/>
</dbReference>
<dbReference type="InterPro" id="IPR057016">
    <property type="entry name" value="EndoS_F2-like_TIM-barrel"/>
</dbReference>
<evidence type="ECO:0000259" key="6">
    <source>
        <dbReference type="PROSITE" id="PS51910"/>
    </source>
</evidence>
<dbReference type="Proteomes" id="UP000030816">
    <property type="component" value="Unassembled WGS sequence"/>
</dbReference>
<keyword evidence="2" id="KW-0378">Hydrolase</keyword>
<protein>
    <submittedName>
        <fullName evidence="7">Chitinase</fullName>
    </submittedName>
</protein>
<dbReference type="InterPro" id="IPR017853">
    <property type="entry name" value="GH"/>
</dbReference>
<feature type="signal peptide" evidence="5">
    <location>
        <begin position="1"/>
        <end position="16"/>
    </location>
</feature>
<feature type="chain" id="PRO_5002081254" evidence="5">
    <location>
        <begin position="17"/>
        <end position="317"/>
    </location>
</feature>
<evidence type="ECO:0000256" key="4">
    <source>
        <dbReference type="ARBA" id="ARBA00023295"/>
    </source>
</evidence>
<dbReference type="RefSeq" id="XP_040675170.1">
    <property type="nucleotide sequence ID" value="XM_040826832.1"/>
</dbReference>
<evidence type="ECO:0000256" key="2">
    <source>
        <dbReference type="ARBA" id="ARBA00022801"/>
    </source>
</evidence>
<dbReference type="GeneID" id="63742489"/>
<evidence type="ECO:0000256" key="1">
    <source>
        <dbReference type="ARBA" id="ARBA00022729"/>
    </source>
</evidence>
<keyword evidence="8" id="KW-1185">Reference proteome</keyword>
<keyword evidence="4" id="KW-0326">Glycosidase</keyword>
<feature type="domain" description="GH18" evidence="6">
    <location>
        <begin position="48"/>
        <end position="317"/>
    </location>
</feature>
<keyword evidence="1 5" id="KW-0732">Signal</keyword>
<name>A0A0B2WK98_METAS</name>
<evidence type="ECO:0000313" key="7">
    <source>
        <dbReference type="EMBL" id="KHN94104.1"/>
    </source>
</evidence>
<evidence type="ECO:0000256" key="3">
    <source>
        <dbReference type="ARBA" id="ARBA00023026"/>
    </source>
</evidence>
<comment type="caution">
    <text evidence="7">The sequence shown here is derived from an EMBL/GenBank/DDBJ whole genome shotgun (WGS) entry which is preliminary data.</text>
</comment>
<proteinExistence type="predicted"/>
<dbReference type="Pfam" id="PF23916">
    <property type="entry name" value="TIM-barrel_EndoS"/>
    <property type="match status" value="1"/>
</dbReference>
<keyword evidence="3" id="KW-0843">Virulence</keyword>
<dbReference type="SUPFAM" id="SSF51445">
    <property type="entry name" value="(Trans)glycosidases"/>
    <property type="match status" value="1"/>
</dbReference>
<dbReference type="AlphaFoldDB" id="A0A0B2WK98"/>
<dbReference type="EMBL" id="AZHE01000041">
    <property type="protein sequence ID" value="KHN94104.1"/>
    <property type="molecule type" value="Genomic_DNA"/>
</dbReference>
<dbReference type="InterPro" id="IPR001223">
    <property type="entry name" value="Glyco_hydro18_cat"/>
</dbReference>
<organism evidence="7 8">
    <name type="scientific">Metarhizium album (strain ARSEF 1941)</name>
    <dbReference type="NCBI Taxonomy" id="1081103"/>
    <lineage>
        <taxon>Eukaryota</taxon>
        <taxon>Fungi</taxon>
        <taxon>Dikarya</taxon>
        <taxon>Ascomycota</taxon>
        <taxon>Pezizomycotina</taxon>
        <taxon>Sordariomycetes</taxon>
        <taxon>Hypocreomycetidae</taxon>
        <taxon>Hypocreales</taxon>
        <taxon>Clavicipitaceae</taxon>
        <taxon>Metarhizium</taxon>
    </lineage>
</organism>
<dbReference type="HOGENOM" id="CLU_055072_1_0_1"/>
<dbReference type="PROSITE" id="PS51910">
    <property type="entry name" value="GH18_2"/>
    <property type="match status" value="1"/>
</dbReference>
<dbReference type="Gene3D" id="3.20.20.80">
    <property type="entry name" value="Glycosidases"/>
    <property type="match status" value="1"/>
</dbReference>